<dbReference type="SUPFAM" id="SSF53335">
    <property type="entry name" value="S-adenosyl-L-methionine-dependent methyltransferases"/>
    <property type="match status" value="1"/>
</dbReference>
<organism evidence="2 3">
    <name type="scientific">Sediminicoccus rosea</name>
    <dbReference type="NCBI Taxonomy" id="1225128"/>
    <lineage>
        <taxon>Bacteria</taxon>
        <taxon>Pseudomonadati</taxon>
        <taxon>Pseudomonadota</taxon>
        <taxon>Alphaproteobacteria</taxon>
        <taxon>Acetobacterales</taxon>
        <taxon>Roseomonadaceae</taxon>
        <taxon>Sediminicoccus</taxon>
    </lineage>
</organism>
<reference evidence="2 3" key="1">
    <citation type="submission" date="2023-11" db="EMBL/GenBank/DDBJ databases">
        <title>Arctic aerobic anoxygenic photoheterotroph Sediminicoccus rosea KRV36 adapts its photosynthesis to long days of polar summer.</title>
        <authorList>
            <person name="Tomasch J."/>
            <person name="Kopejtka K."/>
            <person name="Bily T."/>
            <person name="Gardiner A.T."/>
            <person name="Gardian Z."/>
            <person name="Shivaramu S."/>
            <person name="Koblizek M."/>
            <person name="Engelhardt F."/>
            <person name="Kaftan D."/>
        </authorList>
    </citation>
    <scope>NUCLEOTIDE SEQUENCE [LARGE SCALE GENOMIC DNA]</scope>
    <source>
        <strain evidence="2 3">R-30</strain>
    </source>
</reference>
<dbReference type="InterPro" id="IPR029063">
    <property type="entry name" value="SAM-dependent_MTases_sf"/>
</dbReference>
<evidence type="ECO:0000313" key="3">
    <source>
        <dbReference type="Proteomes" id="UP001305521"/>
    </source>
</evidence>
<evidence type="ECO:0000313" key="2">
    <source>
        <dbReference type="EMBL" id="WPB83244.1"/>
    </source>
</evidence>
<dbReference type="InterPro" id="IPR050508">
    <property type="entry name" value="Methyltransf_Superfamily"/>
</dbReference>
<dbReference type="PANTHER" id="PTHR42912:SF85">
    <property type="entry name" value="METHYLTRANSFERASE TYPE 11"/>
    <property type="match status" value="1"/>
</dbReference>
<dbReference type="CDD" id="cd02440">
    <property type="entry name" value="AdoMet_MTases"/>
    <property type="match status" value="1"/>
</dbReference>
<dbReference type="Proteomes" id="UP001305521">
    <property type="component" value="Chromosome"/>
</dbReference>
<dbReference type="EC" id="2.1.1.-" evidence="2"/>
<keyword evidence="3" id="KW-1185">Reference proteome</keyword>
<dbReference type="GO" id="GO:0032259">
    <property type="term" value="P:methylation"/>
    <property type="evidence" value="ECO:0007669"/>
    <property type="project" value="UniProtKB-KW"/>
</dbReference>
<dbReference type="GO" id="GO:0008168">
    <property type="term" value="F:methyltransferase activity"/>
    <property type="evidence" value="ECO:0007669"/>
    <property type="project" value="UniProtKB-KW"/>
</dbReference>
<proteinExistence type="predicted"/>
<keyword evidence="2" id="KW-0489">Methyltransferase</keyword>
<dbReference type="Pfam" id="PF08241">
    <property type="entry name" value="Methyltransf_11"/>
    <property type="match status" value="1"/>
</dbReference>
<feature type="domain" description="Methyltransferase type 11" evidence="1">
    <location>
        <begin position="48"/>
        <end position="141"/>
    </location>
</feature>
<sequence length="257" mass="27889">MSRVQNRGMDAAEYDLMDAVEDRMWWYRAMHGHALRALAGLPEHARILDAGCGTGGFLAKLRGAYPGAELFGLEYAEAAAFRAASKAGAHVAAGTINALPFPDAQFDAVVSLDVLCHDAVQEAAALAEFRRVLRPGGRLVLNLPAHEWLRSAHDRRVHTARRYDRARATAVLAEAGFEQAAPRHWNSLLLPLMVVQRKVLRRDEDAASDVAPFPPWLDASLFSVCRLEAALLGAGLRFPAGGSLLATATRPLDPARP</sequence>
<gene>
    <name evidence="2" type="ORF">R9Z33_14130</name>
</gene>
<name>A0ABZ0PC95_9PROT</name>
<dbReference type="PANTHER" id="PTHR42912">
    <property type="entry name" value="METHYLTRANSFERASE"/>
    <property type="match status" value="1"/>
</dbReference>
<protein>
    <submittedName>
        <fullName evidence="2">Class I SAM-dependent methyltransferase</fullName>
        <ecNumber evidence="2">2.1.1.-</ecNumber>
    </submittedName>
</protein>
<keyword evidence="2" id="KW-0808">Transferase</keyword>
<evidence type="ECO:0000259" key="1">
    <source>
        <dbReference type="Pfam" id="PF08241"/>
    </source>
</evidence>
<dbReference type="EMBL" id="CP137852">
    <property type="protein sequence ID" value="WPB83244.1"/>
    <property type="molecule type" value="Genomic_DNA"/>
</dbReference>
<accession>A0ABZ0PC95</accession>
<dbReference type="RefSeq" id="WP_318647220.1">
    <property type="nucleotide sequence ID" value="NZ_CP137852.1"/>
</dbReference>
<dbReference type="Gene3D" id="3.40.50.150">
    <property type="entry name" value="Vaccinia Virus protein VP39"/>
    <property type="match status" value="1"/>
</dbReference>
<dbReference type="InterPro" id="IPR013216">
    <property type="entry name" value="Methyltransf_11"/>
</dbReference>